<gene>
    <name evidence="2" type="ORF">GCM10010218_62970</name>
</gene>
<proteinExistence type="predicted"/>
<dbReference type="SUPFAM" id="SSF49899">
    <property type="entry name" value="Concanavalin A-like lectins/glucanases"/>
    <property type="match status" value="1"/>
</dbReference>
<reference evidence="2" key="2">
    <citation type="submission" date="2020-09" db="EMBL/GenBank/DDBJ databases">
        <authorList>
            <person name="Sun Q."/>
            <person name="Ohkuma M."/>
        </authorList>
    </citation>
    <scope>NUCLEOTIDE SEQUENCE</scope>
    <source>
        <strain evidence="2">JCM 4059</strain>
    </source>
</reference>
<dbReference type="Gene3D" id="2.60.40.10">
    <property type="entry name" value="Immunoglobulins"/>
    <property type="match status" value="1"/>
</dbReference>
<dbReference type="RefSeq" id="WP_190133195.1">
    <property type="nucleotide sequence ID" value="NZ_BNBD01000023.1"/>
</dbReference>
<keyword evidence="3" id="KW-1185">Reference proteome</keyword>
<dbReference type="InterPro" id="IPR001434">
    <property type="entry name" value="OmcB-like_DUF11"/>
</dbReference>
<accession>A0A919B902</accession>
<dbReference type="Proteomes" id="UP000638313">
    <property type="component" value="Unassembled WGS sequence"/>
</dbReference>
<sequence length="628" mass="64976">MTASIFPYKQSFAGSTVPPDWKLYGSARMTGKGWLSLTQAQGFQAGTALLNLAFPSSDGISVQFDLAAYGGSGADGLSFFLIDGAYETGVGGPGGALGYACYHKADAHDRKPGVTKGYIGVGIDQYGSFSDPTQAGDTGPGPKPNNAVLRGSGDQYDGYRYLAGAALPSLSLTRETPARILLSVDDRRVTVAVRKDNAWLKLIAYDLRDATGQVPLPGTLKLGLSAATGANTNHYEVRDLEVTLPAETDVTPTAPETATAGSPIGYRITVVNKGPNAVPDAKLTGKIPTEVTGAAFGTVELSGGATAGTGTIVNGTYTQPLSLPKGGQAVVPLNGTIGTGVVGDITLDATAVSETRSLVGKYSGSATTKVTAPPTADVPIGLRGPATADFGKPVSYTVTVDNKGPGAVPEAKITGTFPGQLTGATFEAPVLTGGATAGQGTIAAGAFTQPLNLPKGSRAVIRVSGTVQANYTGDLTVTAQIDTGKVINSSPYKSATFTTKVSAPKIDVTVKEKTGFDQTWPPEAQGYVWSYLFELAASKNRVQQWQLSFDGLPAGSRFNPQYKEHWYTVVKDGSTDGQVLIESPATGHSIEPGTPLQVRVQVLHHSKAGSNDGTLYNLQGIALKESAH</sequence>
<dbReference type="InterPro" id="IPR013320">
    <property type="entry name" value="ConA-like_dom_sf"/>
</dbReference>
<dbReference type="GO" id="GO:0005975">
    <property type="term" value="P:carbohydrate metabolic process"/>
    <property type="evidence" value="ECO:0007669"/>
    <property type="project" value="UniProtKB-ARBA"/>
</dbReference>
<reference evidence="2" key="1">
    <citation type="journal article" date="2014" name="Int. J. Syst. Evol. Microbiol.">
        <title>Complete genome sequence of Corynebacterium casei LMG S-19264T (=DSM 44701T), isolated from a smear-ripened cheese.</title>
        <authorList>
            <consortium name="US DOE Joint Genome Institute (JGI-PGF)"/>
            <person name="Walter F."/>
            <person name="Albersmeier A."/>
            <person name="Kalinowski J."/>
            <person name="Ruckert C."/>
        </authorList>
    </citation>
    <scope>NUCLEOTIDE SEQUENCE</scope>
    <source>
        <strain evidence="2">JCM 4059</strain>
    </source>
</reference>
<comment type="caution">
    <text evidence="2">The sequence shown here is derived from an EMBL/GenBank/DDBJ whole genome shotgun (WGS) entry which is preliminary data.</text>
</comment>
<dbReference type="Pfam" id="PF01345">
    <property type="entry name" value="DUF11"/>
    <property type="match status" value="1"/>
</dbReference>
<evidence type="ECO:0000313" key="2">
    <source>
        <dbReference type="EMBL" id="GHF73166.1"/>
    </source>
</evidence>
<dbReference type="NCBIfam" id="TIGR01451">
    <property type="entry name" value="B_ant_repeat"/>
    <property type="match status" value="2"/>
</dbReference>
<dbReference type="Gene3D" id="2.60.120.200">
    <property type="match status" value="1"/>
</dbReference>
<evidence type="ECO:0000259" key="1">
    <source>
        <dbReference type="Pfam" id="PF01345"/>
    </source>
</evidence>
<name>A0A919B902_9ACTN</name>
<dbReference type="InterPro" id="IPR013783">
    <property type="entry name" value="Ig-like_fold"/>
</dbReference>
<dbReference type="InterPro" id="IPR047589">
    <property type="entry name" value="DUF11_rpt"/>
</dbReference>
<feature type="domain" description="DUF11" evidence="1">
    <location>
        <begin position="386"/>
        <end position="483"/>
    </location>
</feature>
<protein>
    <recommendedName>
        <fullName evidence="1">DUF11 domain-containing protein</fullName>
    </recommendedName>
</protein>
<dbReference type="AlphaFoldDB" id="A0A919B902"/>
<evidence type="ECO:0000313" key="3">
    <source>
        <dbReference type="Proteomes" id="UP000638313"/>
    </source>
</evidence>
<organism evidence="2 3">
    <name type="scientific">Streptomyces mashuensis</name>
    <dbReference type="NCBI Taxonomy" id="33904"/>
    <lineage>
        <taxon>Bacteria</taxon>
        <taxon>Bacillati</taxon>
        <taxon>Actinomycetota</taxon>
        <taxon>Actinomycetes</taxon>
        <taxon>Kitasatosporales</taxon>
        <taxon>Streptomycetaceae</taxon>
        <taxon>Streptomyces</taxon>
    </lineage>
</organism>
<dbReference type="EMBL" id="BNBD01000023">
    <property type="protein sequence ID" value="GHF73166.1"/>
    <property type="molecule type" value="Genomic_DNA"/>
</dbReference>